<dbReference type="AlphaFoldDB" id="A0A382GZZ9"/>
<organism evidence="1">
    <name type="scientific">marine metagenome</name>
    <dbReference type="NCBI Taxonomy" id="408172"/>
    <lineage>
        <taxon>unclassified sequences</taxon>
        <taxon>metagenomes</taxon>
        <taxon>ecological metagenomes</taxon>
    </lineage>
</organism>
<dbReference type="Gene3D" id="3.10.450.50">
    <property type="match status" value="1"/>
</dbReference>
<dbReference type="SUPFAM" id="SSF54427">
    <property type="entry name" value="NTF2-like"/>
    <property type="match status" value="1"/>
</dbReference>
<sequence length="147" mass="17010">MKKLLTGAILLFSISLSYAEEVDPNIALIQNSFEAYLKDFIARDAAGLATHFQFPSINQLTTPNSVFHTKEEIIKFWESFPLQDGYAYSTTDSLEIHRLSDPIYYLDLDYSRYNDADELLYEGSSIYLYGKETGSWKIFFQWTGDRE</sequence>
<gene>
    <name evidence="1" type="ORF">METZ01_LOCUS233383</name>
</gene>
<evidence type="ECO:0008006" key="2">
    <source>
        <dbReference type="Google" id="ProtNLM"/>
    </source>
</evidence>
<accession>A0A382GZZ9</accession>
<reference evidence="1" key="1">
    <citation type="submission" date="2018-05" db="EMBL/GenBank/DDBJ databases">
        <authorList>
            <person name="Lanie J.A."/>
            <person name="Ng W.-L."/>
            <person name="Kazmierczak K.M."/>
            <person name="Andrzejewski T.M."/>
            <person name="Davidsen T.M."/>
            <person name="Wayne K.J."/>
            <person name="Tettelin H."/>
            <person name="Glass J.I."/>
            <person name="Rusch D."/>
            <person name="Podicherti R."/>
            <person name="Tsui H.-C.T."/>
            <person name="Winkler M.E."/>
        </authorList>
    </citation>
    <scope>NUCLEOTIDE SEQUENCE</scope>
</reference>
<dbReference type="InterPro" id="IPR032710">
    <property type="entry name" value="NTF2-like_dom_sf"/>
</dbReference>
<protein>
    <recommendedName>
        <fullName evidence="2">SnoaL-like domain-containing protein</fullName>
    </recommendedName>
</protein>
<name>A0A382GZZ9_9ZZZZ</name>
<evidence type="ECO:0000313" key="1">
    <source>
        <dbReference type="EMBL" id="SVB80529.1"/>
    </source>
</evidence>
<proteinExistence type="predicted"/>
<dbReference type="EMBL" id="UINC01058360">
    <property type="protein sequence ID" value="SVB80529.1"/>
    <property type="molecule type" value="Genomic_DNA"/>
</dbReference>